<dbReference type="GO" id="GO:0000302">
    <property type="term" value="P:response to reactive oxygen species"/>
    <property type="evidence" value="ECO:0007669"/>
    <property type="project" value="TreeGrafter"/>
</dbReference>
<dbReference type="GeneID" id="66079686"/>
<dbReference type="InterPro" id="IPR002016">
    <property type="entry name" value="Haem_peroxidase"/>
</dbReference>
<dbReference type="PROSITE" id="PS50873">
    <property type="entry name" value="PEROXIDASE_4"/>
    <property type="match status" value="1"/>
</dbReference>
<evidence type="ECO:0000256" key="7">
    <source>
        <dbReference type="RuleBase" id="RU363051"/>
    </source>
</evidence>
<keyword evidence="2" id="KW-0349">Heme</keyword>
<proteinExistence type="inferred from homology"/>
<evidence type="ECO:0000259" key="8">
    <source>
        <dbReference type="PROSITE" id="PS50873"/>
    </source>
</evidence>
<keyword evidence="4 7" id="KW-0560">Oxidoreductase</keyword>
<dbReference type="GO" id="GO:0020037">
    <property type="term" value="F:heme binding"/>
    <property type="evidence" value="ECO:0007669"/>
    <property type="project" value="UniProtKB-UniRule"/>
</dbReference>
<dbReference type="OrthoDB" id="2144714at2759"/>
<dbReference type="PANTHER" id="PTHR31356">
    <property type="entry name" value="THYLAKOID LUMENAL 29 KDA PROTEIN, CHLOROPLASTIC-RELATED"/>
    <property type="match status" value="1"/>
</dbReference>
<evidence type="ECO:0000256" key="3">
    <source>
        <dbReference type="ARBA" id="ARBA00022723"/>
    </source>
</evidence>
<sequence length="505" mass="54109">MVRGLLNRVFFLLLATSHLVGYSNAVYTWPNPTMDELEHILVDNEGFNDAGFKRAITPCTNYIQGPQTLGRQTSAQWLRVAFHDFSTANVPAGAGGIDASIGFETLRPENSGSAMNDSLSFFAPFVNAHVSMADLIALSVSLSIGSCSSPTITIPLRGGRIDATEGGEFGVPEPETSIEETLHQFEHAGFNQADAIGLTACGHTMGNVHHGGFPQVVPESAVTPNNTGGGIHFDSTPDVFDINVVQEYLASEGNRGGALVTTDNVTVRSDLRLYVSDNNATIARPFHPVNVTLDFTSTGEMRFRGFIRLLSSTSSNVTPEVQVSWQSREGFSSRKFSTSANFEASGASTWGSISYFKFDAPIDLGSGISKFFVAVDGRIHDNGGSGHPVQDSAFVVPSLTNVDDSGNFELTAAVLNSFSSANVRAELSFPAVQLGTISPKIVKTLTSLASFNKNFNSEYSLYRASGAIPLSNLTNSNQVSADLITATGDRRIGTVHDNFRRLKQL</sequence>
<organism evidence="9 10">
    <name type="scientific">Marasmius oreades</name>
    <name type="common">fairy-ring Marasmius</name>
    <dbReference type="NCBI Taxonomy" id="181124"/>
    <lineage>
        <taxon>Eukaryota</taxon>
        <taxon>Fungi</taxon>
        <taxon>Dikarya</taxon>
        <taxon>Basidiomycota</taxon>
        <taxon>Agaricomycotina</taxon>
        <taxon>Agaricomycetes</taxon>
        <taxon>Agaricomycetidae</taxon>
        <taxon>Agaricales</taxon>
        <taxon>Marasmiineae</taxon>
        <taxon>Marasmiaceae</taxon>
        <taxon>Marasmius</taxon>
    </lineage>
</organism>
<comment type="similarity">
    <text evidence="6">Belongs to the peroxidase family.</text>
</comment>
<dbReference type="EC" id="1.11.1.-" evidence="7"/>
<keyword evidence="5" id="KW-0408">Iron</keyword>
<dbReference type="InterPro" id="IPR044831">
    <property type="entry name" value="Ccp1-like"/>
</dbReference>
<dbReference type="KEGG" id="more:E1B28_010610"/>
<dbReference type="InterPro" id="IPR010255">
    <property type="entry name" value="Haem_peroxidase_sf"/>
</dbReference>
<evidence type="ECO:0000313" key="10">
    <source>
        <dbReference type="Proteomes" id="UP001049176"/>
    </source>
</evidence>
<comment type="caution">
    <text evidence="9">The sequence shown here is derived from an EMBL/GenBank/DDBJ whole genome shotgun (WGS) entry which is preliminary data.</text>
</comment>
<dbReference type="PANTHER" id="PTHR31356:SF53">
    <property type="entry name" value="HEME PEROXIDASE"/>
    <property type="match status" value="1"/>
</dbReference>
<reference evidence="9" key="1">
    <citation type="journal article" date="2021" name="Genome Biol. Evol.">
        <title>The assembled and annotated genome of the fairy-ring fungus Marasmius oreades.</title>
        <authorList>
            <person name="Hiltunen M."/>
            <person name="Ament-Velasquez S.L."/>
            <person name="Johannesson H."/>
        </authorList>
    </citation>
    <scope>NUCLEOTIDE SEQUENCE</scope>
    <source>
        <strain evidence="9">03SP1</strain>
    </source>
</reference>
<evidence type="ECO:0000256" key="2">
    <source>
        <dbReference type="ARBA" id="ARBA00022617"/>
    </source>
</evidence>
<protein>
    <recommendedName>
        <fullName evidence="7">Peroxidase</fullName>
        <ecNumber evidence="7">1.11.1.-</ecNumber>
    </recommendedName>
</protein>
<evidence type="ECO:0000256" key="4">
    <source>
        <dbReference type="ARBA" id="ARBA00023002"/>
    </source>
</evidence>
<keyword evidence="1 7" id="KW-0575">Peroxidase</keyword>
<dbReference type="GO" id="GO:0046872">
    <property type="term" value="F:metal ion binding"/>
    <property type="evidence" value="ECO:0007669"/>
    <property type="project" value="UniProtKB-UniRule"/>
</dbReference>
<feature type="chain" id="PRO_5040539906" description="Peroxidase" evidence="7">
    <location>
        <begin position="26"/>
        <end position="505"/>
    </location>
</feature>
<evidence type="ECO:0000256" key="1">
    <source>
        <dbReference type="ARBA" id="ARBA00022559"/>
    </source>
</evidence>
<gene>
    <name evidence="9" type="ORF">E1B28_010610</name>
</gene>
<dbReference type="GO" id="GO:0034599">
    <property type="term" value="P:cellular response to oxidative stress"/>
    <property type="evidence" value="ECO:0007669"/>
    <property type="project" value="InterPro"/>
</dbReference>
<dbReference type="GO" id="GO:0042744">
    <property type="term" value="P:hydrogen peroxide catabolic process"/>
    <property type="evidence" value="ECO:0007669"/>
    <property type="project" value="TreeGrafter"/>
</dbReference>
<evidence type="ECO:0000256" key="5">
    <source>
        <dbReference type="ARBA" id="ARBA00023004"/>
    </source>
</evidence>
<evidence type="ECO:0000256" key="6">
    <source>
        <dbReference type="RuleBase" id="RU004241"/>
    </source>
</evidence>
<dbReference type="SUPFAM" id="SSF48113">
    <property type="entry name" value="Heme-dependent peroxidases"/>
    <property type="match status" value="1"/>
</dbReference>
<dbReference type="GO" id="GO:0004601">
    <property type="term" value="F:peroxidase activity"/>
    <property type="evidence" value="ECO:0007669"/>
    <property type="project" value="UniProtKB-KW"/>
</dbReference>
<keyword evidence="3" id="KW-0479">Metal-binding</keyword>
<dbReference type="RefSeq" id="XP_043008059.1">
    <property type="nucleotide sequence ID" value="XM_043155587.1"/>
</dbReference>
<keyword evidence="10" id="KW-1185">Reference proteome</keyword>
<name>A0A9P7RXL6_9AGAR</name>
<keyword evidence="7" id="KW-0732">Signal</keyword>
<dbReference type="Gene3D" id="1.10.520.10">
    <property type="match status" value="1"/>
</dbReference>
<dbReference type="EMBL" id="CM032186">
    <property type="protein sequence ID" value="KAG7091589.1"/>
    <property type="molecule type" value="Genomic_DNA"/>
</dbReference>
<accession>A0A9P7RXL6</accession>
<dbReference type="Pfam" id="PF00141">
    <property type="entry name" value="peroxidase"/>
    <property type="match status" value="1"/>
</dbReference>
<dbReference type="PRINTS" id="PR00458">
    <property type="entry name" value="PEROXIDASE"/>
</dbReference>
<dbReference type="Proteomes" id="UP001049176">
    <property type="component" value="Chromosome 6"/>
</dbReference>
<feature type="domain" description="Plant heme peroxidase family profile" evidence="8">
    <location>
        <begin position="130"/>
        <end position="315"/>
    </location>
</feature>
<dbReference type="AlphaFoldDB" id="A0A9P7RXL6"/>
<evidence type="ECO:0000313" key="9">
    <source>
        <dbReference type="EMBL" id="KAG7091589.1"/>
    </source>
</evidence>
<feature type="signal peptide" evidence="7">
    <location>
        <begin position="1"/>
        <end position="25"/>
    </location>
</feature>
<dbReference type="Gene3D" id="1.10.420.10">
    <property type="entry name" value="Peroxidase, domain 2"/>
    <property type="match status" value="1"/>
</dbReference>